<dbReference type="PANTHER" id="PTHR36845:SF1">
    <property type="entry name" value="HYDROLASE, PUTATIVE (AFU_ORTHOLOGUE AFUA_7G05090)-RELATED"/>
    <property type="match status" value="1"/>
</dbReference>
<dbReference type="AlphaFoldDB" id="A0A948X3P0"/>
<feature type="binding site" evidence="4">
    <location>
        <position position="278"/>
    </location>
    <ligand>
        <name>substrate</name>
    </ligand>
</feature>
<name>A0A948X3P0_9BACT</name>
<evidence type="ECO:0000313" key="7">
    <source>
        <dbReference type="Proteomes" id="UP000784286"/>
    </source>
</evidence>
<accession>A0A948X3P0</accession>
<evidence type="ECO:0000256" key="4">
    <source>
        <dbReference type="PIRSR" id="PIRSR610905-2"/>
    </source>
</evidence>
<protein>
    <submittedName>
        <fullName evidence="6">Glycoside hydrolase family 88 protein</fullName>
    </submittedName>
</protein>
<gene>
    <name evidence="6" type="ORF">H9928_09055</name>
</gene>
<dbReference type="Proteomes" id="UP000784286">
    <property type="component" value="Unassembled WGS sequence"/>
</dbReference>
<proteinExistence type="inferred from homology"/>
<comment type="caution">
    <text evidence="6">The sequence shown here is derived from an EMBL/GenBank/DDBJ whole genome shotgun (WGS) entry which is preliminary data.</text>
</comment>
<dbReference type="InterPro" id="IPR032159">
    <property type="entry name" value="DUF4995"/>
</dbReference>
<feature type="active site" description="Proton donor" evidence="3">
    <location>
        <position position="203"/>
    </location>
</feature>
<dbReference type="GO" id="GO:0000272">
    <property type="term" value="P:polysaccharide catabolic process"/>
    <property type="evidence" value="ECO:0007669"/>
    <property type="project" value="TreeGrafter"/>
</dbReference>
<dbReference type="Gene3D" id="1.50.10.10">
    <property type="match status" value="1"/>
</dbReference>
<organism evidence="6 7">
    <name type="scientific">Candidatus Phocaeicola excrementipullorum</name>
    <dbReference type="NCBI Taxonomy" id="2838731"/>
    <lineage>
        <taxon>Bacteria</taxon>
        <taxon>Pseudomonadati</taxon>
        <taxon>Bacteroidota</taxon>
        <taxon>Bacteroidia</taxon>
        <taxon>Bacteroidales</taxon>
        <taxon>Bacteroidaceae</taxon>
        <taxon>Phocaeicola</taxon>
    </lineage>
</organism>
<evidence type="ECO:0000256" key="3">
    <source>
        <dbReference type="PIRSR" id="PIRSR610905-1"/>
    </source>
</evidence>
<dbReference type="PROSITE" id="PS51257">
    <property type="entry name" value="PROKAR_LIPOPROTEIN"/>
    <property type="match status" value="1"/>
</dbReference>
<evidence type="ECO:0000256" key="2">
    <source>
        <dbReference type="ARBA" id="ARBA00038358"/>
    </source>
</evidence>
<dbReference type="Pfam" id="PF07470">
    <property type="entry name" value="Glyco_hydro_88"/>
    <property type="match status" value="1"/>
</dbReference>
<evidence type="ECO:0000256" key="1">
    <source>
        <dbReference type="ARBA" id="ARBA00022801"/>
    </source>
</evidence>
<reference evidence="6" key="2">
    <citation type="submission" date="2021-04" db="EMBL/GenBank/DDBJ databases">
        <authorList>
            <person name="Gilroy R."/>
        </authorList>
    </citation>
    <scope>NUCLEOTIDE SEQUENCE</scope>
    <source>
        <strain evidence="6">8470</strain>
    </source>
</reference>
<dbReference type="InterPro" id="IPR008928">
    <property type="entry name" value="6-hairpin_glycosidase_sf"/>
</dbReference>
<feature type="binding site" evidence="4">
    <location>
        <position position="262"/>
    </location>
    <ligand>
        <name>substrate</name>
    </ligand>
</feature>
<dbReference type="PANTHER" id="PTHR36845">
    <property type="entry name" value="HYDROLASE, PUTATIVE (AFU_ORTHOLOGUE AFUA_7G05090)-RELATED"/>
    <property type="match status" value="1"/>
</dbReference>
<feature type="binding site" evidence="4">
    <location>
        <position position="145"/>
    </location>
    <ligand>
        <name>substrate</name>
    </ligand>
</feature>
<dbReference type="InterPro" id="IPR010905">
    <property type="entry name" value="Glyco_hydro_88"/>
</dbReference>
<evidence type="ECO:0000259" key="5">
    <source>
        <dbReference type="Pfam" id="PF16386"/>
    </source>
</evidence>
<sequence>MKSKLILCAAVGFALVSCRQAVKENSPWIDHALDVALYQAKEMSALMTDSLDRMPRTLYTGYNMDFLVEQMECDSTVFMDSLVANPPASEIGKLRTCNLYDWTSGFFPGTLWYLYELTGNDTIRQEAVRYTNRMYPIRKVNDNHDIGFMMNCSYGNALRLDANDTIKAVLIETADNLCSRFNARIGCIRSWDFGPWNYPVIIDNMMNLELLFNVGKLTGDPKYKQIAVQHAKTTMKNHFRPDFTSWHVVSYNNDGSVEKKQTHQGKNDDSSWSRGQSWAVYGYTLCYRETRDSLFLRHAVNVADMIMKRNVAADKIPYWDFDAPVKEDTPRDASAAAVIASAFLELSTFVPDGQKYFDYAESILKTLSSDAYLAGKGKNGFFILMHSTGSLPHGSEIDAPLNYADYYYLEGLKRYVDLKKQSN</sequence>
<keyword evidence="1 6" id="KW-0378">Hydrolase</keyword>
<dbReference type="SUPFAM" id="SSF48208">
    <property type="entry name" value="Six-hairpin glycosidases"/>
    <property type="match status" value="1"/>
</dbReference>
<dbReference type="Pfam" id="PF16386">
    <property type="entry name" value="DUF4995"/>
    <property type="match status" value="1"/>
</dbReference>
<reference evidence="6" key="1">
    <citation type="journal article" date="2021" name="PeerJ">
        <title>Extensive microbial diversity within the chicken gut microbiome revealed by metagenomics and culture.</title>
        <authorList>
            <person name="Gilroy R."/>
            <person name="Ravi A."/>
            <person name="Getino M."/>
            <person name="Pursley I."/>
            <person name="Horton D.L."/>
            <person name="Alikhan N.F."/>
            <person name="Baker D."/>
            <person name="Gharbi K."/>
            <person name="Hall N."/>
            <person name="Watson M."/>
            <person name="Adriaenssens E.M."/>
            <person name="Foster-Nyarko E."/>
            <person name="Jarju S."/>
            <person name="Secka A."/>
            <person name="Antonio M."/>
            <person name="Oren A."/>
            <person name="Chaudhuri R.R."/>
            <person name="La Ragione R."/>
            <person name="Hildebrand F."/>
            <person name="Pallen M.J."/>
        </authorList>
    </citation>
    <scope>NUCLEOTIDE SEQUENCE</scope>
    <source>
        <strain evidence="6">8470</strain>
    </source>
</reference>
<dbReference type="InterPro" id="IPR012341">
    <property type="entry name" value="6hp_glycosidase-like_sf"/>
</dbReference>
<comment type="similarity">
    <text evidence="2">Belongs to the glycosyl hydrolase 88 family.</text>
</comment>
<feature type="active site" description="Nucleophile" evidence="3">
    <location>
        <position position="145"/>
    </location>
</feature>
<feature type="binding site" evidence="4">
    <location>
        <position position="203"/>
    </location>
    <ligand>
        <name>substrate</name>
    </ligand>
</feature>
<evidence type="ECO:0000313" key="6">
    <source>
        <dbReference type="EMBL" id="MBU3856681.1"/>
    </source>
</evidence>
<dbReference type="EMBL" id="JAHLFJ010000080">
    <property type="protein sequence ID" value="MBU3856681.1"/>
    <property type="molecule type" value="Genomic_DNA"/>
</dbReference>
<dbReference type="InterPro" id="IPR052369">
    <property type="entry name" value="UG_Glycosaminoglycan_Hydrolase"/>
</dbReference>
<dbReference type="GO" id="GO:0052757">
    <property type="term" value="F:chondroitin hydrolase activity"/>
    <property type="evidence" value="ECO:0007669"/>
    <property type="project" value="TreeGrafter"/>
</dbReference>
<feature type="domain" description="DUF4995" evidence="5">
    <location>
        <begin position="1"/>
        <end position="72"/>
    </location>
</feature>
<feature type="binding site" evidence="4">
    <location>
        <position position="274"/>
    </location>
    <ligand>
        <name>substrate</name>
    </ligand>
</feature>
<feature type="binding site" evidence="4">
    <location>
        <position position="390"/>
    </location>
    <ligand>
        <name>substrate</name>
    </ligand>
</feature>